<dbReference type="AlphaFoldDB" id="A0A6M4AWF5"/>
<dbReference type="PANTHER" id="PTHR42852">
    <property type="entry name" value="THIOL:DISULFIDE INTERCHANGE PROTEIN DSBE"/>
    <property type="match status" value="1"/>
</dbReference>
<evidence type="ECO:0000259" key="1">
    <source>
        <dbReference type="PROSITE" id="PS51352"/>
    </source>
</evidence>
<evidence type="ECO:0000313" key="2">
    <source>
        <dbReference type="EMBL" id="QJQ33385.1"/>
    </source>
</evidence>
<gene>
    <name evidence="2" type="ORF">GV829_13850</name>
</gene>
<protein>
    <submittedName>
        <fullName evidence="2">TlpA family protein disulfide reductase</fullName>
    </submittedName>
</protein>
<dbReference type="InterPro" id="IPR036249">
    <property type="entry name" value="Thioredoxin-like_sf"/>
</dbReference>
<sequence length="133" mass="14242">MLAPDGSRKYLTTLKGKPILLNLWATWCAPCIEELPTLEAVAVRAGDAAQVVVLSQDIGSDPSGPQAFLRERSLSHVQPWHDPENELSIATGGALPTTIIYDREGEEVGRVIGPLDWNGPEASELLAKAGFPA</sequence>
<dbReference type="PANTHER" id="PTHR42852:SF13">
    <property type="entry name" value="PROTEIN DIPZ"/>
    <property type="match status" value="1"/>
</dbReference>
<dbReference type="Proteomes" id="UP000503018">
    <property type="component" value="Chromosome"/>
</dbReference>
<keyword evidence="3" id="KW-1185">Reference proteome</keyword>
<dbReference type="InterPro" id="IPR013766">
    <property type="entry name" value="Thioredoxin_domain"/>
</dbReference>
<name>A0A6M4AWF5_9SPHN</name>
<dbReference type="InterPro" id="IPR050553">
    <property type="entry name" value="Thioredoxin_ResA/DsbE_sf"/>
</dbReference>
<dbReference type="KEGG" id="slan:GV829_13850"/>
<dbReference type="RefSeq" id="WP_169947588.1">
    <property type="nucleotide sequence ID" value="NZ_CP053015.1"/>
</dbReference>
<dbReference type="EMBL" id="CP053015">
    <property type="protein sequence ID" value="QJQ33385.1"/>
    <property type="molecule type" value="Genomic_DNA"/>
</dbReference>
<organism evidence="2 3">
    <name type="scientific">Sphingomonas lacunae</name>
    <dbReference type="NCBI Taxonomy" id="2698828"/>
    <lineage>
        <taxon>Bacteria</taxon>
        <taxon>Pseudomonadati</taxon>
        <taxon>Pseudomonadota</taxon>
        <taxon>Alphaproteobacteria</taxon>
        <taxon>Sphingomonadales</taxon>
        <taxon>Sphingomonadaceae</taxon>
        <taxon>Sphingomonas</taxon>
    </lineage>
</organism>
<feature type="domain" description="Thioredoxin" evidence="1">
    <location>
        <begin position="1"/>
        <end position="131"/>
    </location>
</feature>
<dbReference type="Pfam" id="PF08534">
    <property type="entry name" value="Redoxin"/>
    <property type="match status" value="1"/>
</dbReference>
<dbReference type="PROSITE" id="PS51352">
    <property type="entry name" value="THIOREDOXIN_2"/>
    <property type="match status" value="1"/>
</dbReference>
<accession>A0A6M4AWF5</accession>
<dbReference type="CDD" id="cd02966">
    <property type="entry name" value="TlpA_like_family"/>
    <property type="match status" value="1"/>
</dbReference>
<dbReference type="InterPro" id="IPR013740">
    <property type="entry name" value="Redoxin"/>
</dbReference>
<proteinExistence type="predicted"/>
<dbReference type="SUPFAM" id="SSF52833">
    <property type="entry name" value="Thioredoxin-like"/>
    <property type="match status" value="1"/>
</dbReference>
<evidence type="ECO:0000313" key="3">
    <source>
        <dbReference type="Proteomes" id="UP000503018"/>
    </source>
</evidence>
<reference evidence="2 3" key="1">
    <citation type="submission" date="2020-01" db="EMBL/GenBank/DDBJ databases">
        <title>Sphingomonas sp. strain CSW-10.</title>
        <authorList>
            <person name="Chen W.-M."/>
        </authorList>
    </citation>
    <scope>NUCLEOTIDE SEQUENCE [LARGE SCALE GENOMIC DNA]</scope>
    <source>
        <strain evidence="2 3">CSW-10</strain>
    </source>
</reference>
<dbReference type="Gene3D" id="3.40.30.10">
    <property type="entry name" value="Glutaredoxin"/>
    <property type="match status" value="1"/>
</dbReference>
<dbReference type="GO" id="GO:0016491">
    <property type="term" value="F:oxidoreductase activity"/>
    <property type="evidence" value="ECO:0007669"/>
    <property type="project" value="InterPro"/>
</dbReference>